<keyword evidence="3" id="KW-1185">Reference proteome</keyword>
<accession>A0A328BIL2</accession>
<dbReference type="GO" id="GO:0016758">
    <property type="term" value="F:hexosyltransferase activity"/>
    <property type="evidence" value="ECO:0007669"/>
    <property type="project" value="InterPro"/>
</dbReference>
<dbReference type="Pfam" id="PF04101">
    <property type="entry name" value="Glyco_tran_28_C"/>
    <property type="match status" value="1"/>
</dbReference>
<evidence type="ECO:0000259" key="1">
    <source>
        <dbReference type="Pfam" id="PF04101"/>
    </source>
</evidence>
<organism evidence="2 3">
    <name type="scientific">Phenylobacterium kunshanense</name>
    <dbReference type="NCBI Taxonomy" id="1445034"/>
    <lineage>
        <taxon>Bacteria</taxon>
        <taxon>Pseudomonadati</taxon>
        <taxon>Pseudomonadota</taxon>
        <taxon>Alphaproteobacteria</taxon>
        <taxon>Caulobacterales</taxon>
        <taxon>Caulobacteraceae</taxon>
        <taxon>Phenylobacterium</taxon>
    </lineage>
</organism>
<evidence type="ECO:0000313" key="2">
    <source>
        <dbReference type="EMBL" id="RAK66495.1"/>
    </source>
</evidence>
<dbReference type="Gene3D" id="3.40.50.2000">
    <property type="entry name" value="Glycogen Phosphorylase B"/>
    <property type="match status" value="1"/>
</dbReference>
<dbReference type="EMBL" id="QFYS01000003">
    <property type="protein sequence ID" value="RAK66495.1"/>
    <property type="molecule type" value="Genomic_DNA"/>
</dbReference>
<protein>
    <recommendedName>
        <fullName evidence="1">Glycosyl transferase family 28 C-terminal domain-containing protein</fullName>
    </recommendedName>
</protein>
<dbReference type="Proteomes" id="UP000249524">
    <property type="component" value="Unassembled WGS sequence"/>
</dbReference>
<comment type="caution">
    <text evidence="2">The sequence shown here is derived from an EMBL/GenBank/DDBJ whole genome shotgun (WGS) entry which is preliminary data.</text>
</comment>
<sequence length="166" mass="18842">MIFASVGSMLPFDRFVQAVDEWAAQNPQEEVFIQIGEGAYEPRHAPFVRMMPHQEYRRRLEECTLFVAHVGMGSILQGLEIRKQMLLMPRRAELKEHTTDHQLHTADRFRHTPGLMIVDDVPALHAAMTRLLAEPLAPSEGISPHAQPALIAKVADFLRTGRTIRN</sequence>
<dbReference type="AlphaFoldDB" id="A0A328BIL2"/>
<dbReference type="RefSeq" id="WP_111275803.1">
    <property type="nucleotide sequence ID" value="NZ_QFYS01000003.1"/>
</dbReference>
<name>A0A328BIL2_9CAUL</name>
<reference evidence="2 3" key="1">
    <citation type="submission" date="2018-05" db="EMBL/GenBank/DDBJ databases">
        <authorList>
            <person name="Lanie J.A."/>
            <person name="Ng W.-L."/>
            <person name="Kazmierczak K.M."/>
            <person name="Andrzejewski T.M."/>
            <person name="Davidsen T.M."/>
            <person name="Wayne K.J."/>
            <person name="Tettelin H."/>
            <person name="Glass J.I."/>
            <person name="Rusch D."/>
            <person name="Podicherti R."/>
            <person name="Tsui H.-C.T."/>
            <person name="Winkler M.E."/>
        </authorList>
    </citation>
    <scope>NUCLEOTIDE SEQUENCE [LARGE SCALE GENOMIC DNA]</scope>
    <source>
        <strain evidence="2 3">BUT-10</strain>
    </source>
</reference>
<gene>
    <name evidence="2" type="ORF">DJ019_09650</name>
</gene>
<dbReference type="OrthoDB" id="7186565at2"/>
<evidence type="ECO:0000313" key="3">
    <source>
        <dbReference type="Proteomes" id="UP000249524"/>
    </source>
</evidence>
<dbReference type="SUPFAM" id="SSF53756">
    <property type="entry name" value="UDP-Glycosyltransferase/glycogen phosphorylase"/>
    <property type="match status" value="1"/>
</dbReference>
<proteinExistence type="predicted"/>
<feature type="domain" description="Glycosyl transferase family 28 C-terminal" evidence="1">
    <location>
        <begin position="2"/>
        <end position="110"/>
    </location>
</feature>
<dbReference type="InterPro" id="IPR007235">
    <property type="entry name" value="Glyco_trans_28_C"/>
</dbReference>